<proteinExistence type="inferred from homology"/>
<keyword evidence="5" id="KW-0472">Membrane</keyword>
<feature type="compositionally biased region" description="Low complexity" evidence="4">
    <location>
        <begin position="563"/>
        <end position="575"/>
    </location>
</feature>
<dbReference type="SMART" id="SM00283">
    <property type="entry name" value="MA"/>
    <property type="match status" value="1"/>
</dbReference>
<evidence type="ECO:0000256" key="1">
    <source>
        <dbReference type="ARBA" id="ARBA00022500"/>
    </source>
</evidence>
<evidence type="ECO:0000256" key="5">
    <source>
        <dbReference type="SAM" id="Phobius"/>
    </source>
</evidence>
<keyword evidence="9" id="KW-1185">Reference proteome</keyword>
<dbReference type="InterPro" id="IPR051310">
    <property type="entry name" value="MCP_chemotaxis"/>
</dbReference>
<dbReference type="InterPro" id="IPR004090">
    <property type="entry name" value="Chemotax_Me-accpt_rcpt"/>
</dbReference>
<feature type="transmembrane region" description="Helical" evidence="5">
    <location>
        <begin position="284"/>
        <end position="308"/>
    </location>
</feature>
<organism evidence="8 9">
    <name type="scientific">Carboxylicivirga marina</name>
    <dbReference type="NCBI Taxonomy" id="2800988"/>
    <lineage>
        <taxon>Bacteria</taxon>
        <taxon>Pseudomonadati</taxon>
        <taxon>Bacteroidota</taxon>
        <taxon>Bacteroidia</taxon>
        <taxon>Marinilabiliales</taxon>
        <taxon>Marinilabiliaceae</taxon>
        <taxon>Carboxylicivirga</taxon>
    </lineage>
</organism>
<protein>
    <submittedName>
        <fullName evidence="8">HAMP domain-containing protein</fullName>
    </submittedName>
</protein>
<comment type="caution">
    <text evidence="8">The sequence shown here is derived from an EMBL/GenBank/DDBJ whole genome shotgun (WGS) entry which is preliminary data.</text>
</comment>
<dbReference type="Proteomes" id="UP000605676">
    <property type="component" value="Unassembled WGS sequence"/>
</dbReference>
<evidence type="ECO:0000256" key="4">
    <source>
        <dbReference type="SAM" id="MobiDB-lite"/>
    </source>
</evidence>
<evidence type="ECO:0000259" key="7">
    <source>
        <dbReference type="PROSITE" id="PS50885"/>
    </source>
</evidence>
<dbReference type="EMBL" id="JAENRR010000067">
    <property type="protein sequence ID" value="MBK3519427.1"/>
    <property type="molecule type" value="Genomic_DNA"/>
</dbReference>
<dbReference type="PANTHER" id="PTHR43531">
    <property type="entry name" value="PROTEIN ICFG"/>
    <property type="match status" value="1"/>
</dbReference>
<accession>A0ABS1HPF3</accession>
<evidence type="ECO:0000256" key="2">
    <source>
        <dbReference type="ARBA" id="ARBA00029447"/>
    </source>
</evidence>
<dbReference type="PROSITE" id="PS50885">
    <property type="entry name" value="HAMP"/>
    <property type="match status" value="1"/>
</dbReference>
<comment type="similarity">
    <text evidence="2">Belongs to the methyl-accepting chemotaxis (MCP) protein family.</text>
</comment>
<reference evidence="8 9" key="1">
    <citation type="submission" date="2021-01" db="EMBL/GenBank/DDBJ databases">
        <title>Carboxyliciviraga sp.nov., isolated from coastal sediments.</title>
        <authorList>
            <person name="Lu D."/>
            <person name="Zhang T."/>
        </authorList>
    </citation>
    <scope>NUCLEOTIDE SEQUENCE [LARGE SCALE GENOMIC DNA]</scope>
    <source>
        <strain evidence="8 9">N1Y132</strain>
    </source>
</reference>
<dbReference type="PROSITE" id="PS50111">
    <property type="entry name" value="CHEMOTAXIS_TRANSDUC_2"/>
    <property type="match status" value="1"/>
</dbReference>
<keyword evidence="5" id="KW-1133">Transmembrane helix</keyword>
<evidence type="ECO:0000313" key="8">
    <source>
        <dbReference type="EMBL" id="MBK3519427.1"/>
    </source>
</evidence>
<evidence type="ECO:0000259" key="6">
    <source>
        <dbReference type="PROSITE" id="PS50111"/>
    </source>
</evidence>
<dbReference type="Pfam" id="PF00672">
    <property type="entry name" value="HAMP"/>
    <property type="match status" value="1"/>
</dbReference>
<dbReference type="PANTHER" id="PTHR43531:SF11">
    <property type="entry name" value="METHYL-ACCEPTING CHEMOTAXIS PROTEIN 3"/>
    <property type="match status" value="1"/>
</dbReference>
<gene>
    <name evidence="8" type="ORF">JIV24_18920</name>
</gene>
<dbReference type="SUPFAM" id="SSF58104">
    <property type="entry name" value="Methyl-accepting chemotaxis protein (MCP) signaling domain"/>
    <property type="match status" value="1"/>
</dbReference>
<dbReference type="CDD" id="cd06225">
    <property type="entry name" value="HAMP"/>
    <property type="match status" value="1"/>
</dbReference>
<dbReference type="InterPro" id="IPR004089">
    <property type="entry name" value="MCPsignal_dom"/>
</dbReference>
<dbReference type="RefSeq" id="WP_200466646.1">
    <property type="nucleotide sequence ID" value="NZ_JAENRR010000067.1"/>
</dbReference>
<sequence>MKLLDPRDLSIKKRLVISFSIVVVLAVIVGVTGRRGINRSKSIVDAKNILVSAEKDLLSARLQAQYFVHYKDTSRIKDIINVLTNTNETLEQAKSNKAFTDANIDSLLMNAQSYLEAFDNYASIEVEKIEIIKKWGKQGNTVSAFINFDRTLNSNVKVSKAITDAHNQVRLASLEFIAMPLLSNGDVNEQLLNKVIGKFDKLFKSMERAKEQNNVNLTKSIANIERTYKSYQKIFEKYSGKNSQQGLYQKQMQDAAWFVGIFSARIAENATSTEANTIASSKSLILTFLIIAIVLGIVVSRITILNIIKPVKQGINIAQALANGQLYHSVDMSGKDEITELMKALNTTNEKLREVVSEIKTGAEQLSGASKQLNNSTHVLTQGASSQAASLGEVSTTMEEMVANIEQNYTNANDSEQKSSIAFNRVQETTDESNKATIANQQISDKIDIINEIAMQTNILALNAAVEAARAGEQGRGFAVVAGEVRKLAERSQTAAAQIISIAGESKELSQQSNNKLNEAIPTIQASNQLIKEIAAATREQRDGVNQINAAIQQMNTTTQQNASSSEEIAGSAEELNSQADQLMAMMDYFELEEKTEQEENE</sequence>
<feature type="domain" description="Methyl-accepting transducer" evidence="6">
    <location>
        <begin position="362"/>
        <end position="577"/>
    </location>
</feature>
<name>A0ABS1HPF3_9BACT</name>
<keyword evidence="1" id="KW-0145">Chemotaxis</keyword>
<dbReference type="InterPro" id="IPR003660">
    <property type="entry name" value="HAMP_dom"/>
</dbReference>
<dbReference type="SMART" id="SM00304">
    <property type="entry name" value="HAMP"/>
    <property type="match status" value="1"/>
</dbReference>
<feature type="region of interest" description="Disordered" evidence="4">
    <location>
        <begin position="557"/>
        <end position="582"/>
    </location>
</feature>
<feature type="transmembrane region" description="Helical" evidence="5">
    <location>
        <begin position="15"/>
        <end position="33"/>
    </location>
</feature>
<keyword evidence="5" id="KW-0812">Transmembrane</keyword>
<dbReference type="PRINTS" id="PR00260">
    <property type="entry name" value="CHEMTRNSDUCR"/>
</dbReference>
<evidence type="ECO:0000313" key="9">
    <source>
        <dbReference type="Proteomes" id="UP000605676"/>
    </source>
</evidence>
<dbReference type="Pfam" id="PF00015">
    <property type="entry name" value="MCPsignal"/>
    <property type="match status" value="1"/>
</dbReference>
<feature type="domain" description="HAMP" evidence="7">
    <location>
        <begin position="305"/>
        <end position="357"/>
    </location>
</feature>
<keyword evidence="3" id="KW-0807">Transducer</keyword>
<dbReference type="Gene3D" id="1.10.287.950">
    <property type="entry name" value="Methyl-accepting chemotaxis protein"/>
    <property type="match status" value="1"/>
</dbReference>
<evidence type="ECO:0000256" key="3">
    <source>
        <dbReference type="PROSITE-ProRule" id="PRU00284"/>
    </source>
</evidence>